<feature type="binding site" evidence="8">
    <location>
        <begin position="29"/>
        <end position="34"/>
    </location>
    <ligand>
        <name>ATP</name>
        <dbReference type="ChEBI" id="CHEBI:30616"/>
    </ligand>
</feature>
<evidence type="ECO:0000313" key="11">
    <source>
        <dbReference type="Proteomes" id="UP000192472"/>
    </source>
</evidence>
<organism evidence="10 11">
    <name type="scientific">Reichenbachiella faecimaris</name>
    <dbReference type="NCBI Taxonomy" id="692418"/>
    <lineage>
        <taxon>Bacteria</taxon>
        <taxon>Pseudomonadati</taxon>
        <taxon>Bacteroidota</taxon>
        <taxon>Cytophagia</taxon>
        <taxon>Cytophagales</taxon>
        <taxon>Reichenbachiellaceae</taxon>
        <taxon>Reichenbachiella</taxon>
    </lineage>
</organism>
<comment type="catalytic activity">
    <reaction evidence="7 8">
        <text>cytidine(34) in tRNA(Ile2) + L-lysine + ATP = lysidine(34) in tRNA(Ile2) + AMP + diphosphate + H(+)</text>
        <dbReference type="Rhea" id="RHEA:43744"/>
        <dbReference type="Rhea" id="RHEA-COMP:10625"/>
        <dbReference type="Rhea" id="RHEA-COMP:10670"/>
        <dbReference type="ChEBI" id="CHEBI:15378"/>
        <dbReference type="ChEBI" id="CHEBI:30616"/>
        <dbReference type="ChEBI" id="CHEBI:32551"/>
        <dbReference type="ChEBI" id="CHEBI:33019"/>
        <dbReference type="ChEBI" id="CHEBI:82748"/>
        <dbReference type="ChEBI" id="CHEBI:83665"/>
        <dbReference type="ChEBI" id="CHEBI:456215"/>
        <dbReference type="EC" id="6.3.4.19"/>
    </reaction>
</comment>
<evidence type="ECO:0000313" key="10">
    <source>
        <dbReference type="EMBL" id="SMD38161.1"/>
    </source>
</evidence>
<dbReference type="PANTHER" id="PTHR43033:SF1">
    <property type="entry name" value="TRNA(ILE)-LYSIDINE SYNTHASE-RELATED"/>
    <property type="match status" value="1"/>
</dbReference>
<dbReference type="Pfam" id="PF11734">
    <property type="entry name" value="TilS_C"/>
    <property type="match status" value="1"/>
</dbReference>
<feature type="domain" description="Lysidine-tRNA(Ile) synthetase C-terminal" evidence="9">
    <location>
        <begin position="366"/>
        <end position="438"/>
    </location>
</feature>
<dbReference type="InterPro" id="IPR012094">
    <property type="entry name" value="tRNA_Ile_lys_synt"/>
</dbReference>
<keyword evidence="5 8" id="KW-0547">Nucleotide-binding</keyword>
<dbReference type="PANTHER" id="PTHR43033">
    <property type="entry name" value="TRNA(ILE)-LYSIDINE SYNTHASE-RELATED"/>
    <property type="match status" value="1"/>
</dbReference>
<dbReference type="RefSeq" id="WP_084374278.1">
    <property type="nucleotide sequence ID" value="NZ_FWYF01000004.1"/>
</dbReference>
<protein>
    <recommendedName>
        <fullName evidence="8">tRNA(Ile)-lysidine synthase</fullName>
        <ecNumber evidence="8">6.3.4.19</ecNumber>
    </recommendedName>
    <alternativeName>
        <fullName evidence="8">tRNA(Ile)-2-lysyl-cytidine synthase</fullName>
    </alternativeName>
    <alternativeName>
        <fullName evidence="8">tRNA(Ile)-lysidine synthetase</fullName>
    </alternativeName>
</protein>
<keyword evidence="2 8" id="KW-0963">Cytoplasm</keyword>
<dbReference type="InterPro" id="IPR012796">
    <property type="entry name" value="Lysidine-tRNA-synth_C"/>
</dbReference>
<keyword evidence="11" id="KW-1185">Reference proteome</keyword>
<dbReference type="SUPFAM" id="SSF56037">
    <property type="entry name" value="PheT/TilS domain"/>
    <property type="match status" value="1"/>
</dbReference>
<proteinExistence type="inferred from homology"/>
<evidence type="ECO:0000256" key="2">
    <source>
        <dbReference type="ARBA" id="ARBA00022490"/>
    </source>
</evidence>
<dbReference type="InterPro" id="IPR011063">
    <property type="entry name" value="TilS/TtcA_N"/>
</dbReference>
<comment type="subcellular location">
    <subcellularLocation>
        <location evidence="1 8">Cytoplasm</location>
    </subcellularLocation>
</comment>
<dbReference type="Gene3D" id="3.40.50.620">
    <property type="entry name" value="HUPs"/>
    <property type="match status" value="1"/>
</dbReference>
<dbReference type="SMART" id="SM00977">
    <property type="entry name" value="TilS_C"/>
    <property type="match status" value="1"/>
</dbReference>
<evidence type="ECO:0000256" key="4">
    <source>
        <dbReference type="ARBA" id="ARBA00022694"/>
    </source>
</evidence>
<accession>A0A1W2GNI5</accession>
<evidence type="ECO:0000256" key="1">
    <source>
        <dbReference type="ARBA" id="ARBA00004496"/>
    </source>
</evidence>
<dbReference type="GO" id="GO:0005737">
    <property type="term" value="C:cytoplasm"/>
    <property type="evidence" value="ECO:0007669"/>
    <property type="project" value="UniProtKB-SubCell"/>
</dbReference>
<dbReference type="HAMAP" id="MF_01161">
    <property type="entry name" value="tRNA_Ile_lys_synt"/>
    <property type="match status" value="1"/>
</dbReference>
<dbReference type="EMBL" id="FWYF01000004">
    <property type="protein sequence ID" value="SMD38161.1"/>
    <property type="molecule type" value="Genomic_DNA"/>
</dbReference>
<reference evidence="10 11" key="1">
    <citation type="submission" date="2017-04" db="EMBL/GenBank/DDBJ databases">
        <authorList>
            <person name="Afonso C.L."/>
            <person name="Miller P.J."/>
            <person name="Scott M.A."/>
            <person name="Spackman E."/>
            <person name="Goraichik I."/>
            <person name="Dimitrov K.M."/>
            <person name="Suarez D.L."/>
            <person name="Swayne D.E."/>
        </authorList>
    </citation>
    <scope>NUCLEOTIDE SEQUENCE [LARGE SCALE GENOMIC DNA]</scope>
    <source>
        <strain evidence="10 11">DSM 26133</strain>
    </source>
</reference>
<comment type="domain">
    <text evidence="8">The N-terminal region contains the highly conserved SGGXDS motif, predicted to be a P-loop motif involved in ATP binding.</text>
</comment>
<evidence type="ECO:0000256" key="6">
    <source>
        <dbReference type="ARBA" id="ARBA00022840"/>
    </source>
</evidence>
<dbReference type="EC" id="6.3.4.19" evidence="8"/>
<keyword evidence="3 8" id="KW-0436">Ligase</keyword>
<evidence type="ECO:0000259" key="9">
    <source>
        <dbReference type="SMART" id="SM00977"/>
    </source>
</evidence>
<evidence type="ECO:0000256" key="8">
    <source>
        <dbReference type="HAMAP-Rule" id="MF_01161"/>
    </source>
</evidence>
<dbReference type="NCBIfam" id="TIGR02432">
    <property type="entry name" value="lysidine_TilS_N"/>
    <property type="match status" value="1"/>
</dbReference>
<dbReference type="GO" id="GO:0006400">
    <property type="term" value="P:tRNA modification"/>
    <property type="evidence" value="ECO:0007669"/>
    <property type="project" value="UniProtKB-UniRule"/>
</dbReference>
<dbReference type="CDD" id="cd01992">
    <property type="entry name" value="TilS_N"/>
    <property type="match status" value="1"/>
</dbReference>
<gene>
    <name evidence="8" type="primary">tilS</name>
    <name evidence="10" type="ORF">SAMN04488029_3657</name>
</gene>
<evidence type="ECO:0000256" key="7">
    <source>
        <dbReference type="ARBA" id="ARBA00048539"/>
    </source>
</evidence>
<evidence type="ECO:0000256" key="5">
    <source>
        <dbReference type="ARBA" id="ARBA00022741"/>
    </source>
</evidence>
<comment type="similarity">
    <text evidence="8">Belongs to the tRNA(Ile)-lysidine synthase family.</text>
</comment>
<name>A0A1W2GNI5_REIFA</name>
<comment type="function">
    <text evidence="8">Ligates lysine onto the cytidine present at position 34 of the AUA codon-specific tRNA(Ile) that contains the anticodon CAU, in an ATP-dependent manner. Cytidine is converted to lysidine, thus changing the amino acid specificity of the tRNA from methionine to isoleucine.</text>
</comment>
<evidence type="ECO:0000256" key="3">
    <source>
        <dbReference type="ARBA" id="ARBA00022598"/>
    </source>
</evidence>
<dbReference type="InterPro" id="IPR012795">
    <property type="entry name" value="tRNA_Ile_lys_synt_N"/>
</dbReference>
<dbReference type="GO" id="GO:0005524">
    <property type="term" value="F:ATP binding"/>
    <property type="evidence" value="ECO:0007669"/>
    <property type="project" value="UniProtKB-UniRule"/>
</dbReference>
<keyword evidence="6 8" id="KW-0067">ATP-binding</keyword>
<sequence length="444" mass="50942">MSTLLKSFERFIKKERLFVLEDSLLVAVSGGVDSVVLVHLLKSLGYDLTLAHCNFQLRGEESDLDASFVKSLGKSYDSEVLVEKFDTKGYATEHQVSTQMAARHLRYDWFEKLLTDHKYLLTAHHANDHTETMLYNLTKGTGISGLRGIPLRNDKIRRPLLFTKREEIETYAKTNQLAWREDASNQEDKYSRNHLRLNVIPELKKINPSLEQTMLQNSLRFEALEKLLANEVSTIKHKHLTQSSHSFSLGLDWYDHSKGGLSILVELLKGFGFIFDQCLSIEEAIASQTVGKQFYSEKYVLATDRGKIQIVLRTSDESFSLEIDKEACSATTPYADFMIETRDKPKEWSKEATVACLDADCIQHPLKVRSWEQGDFFYPLGMTGKKKLSDFMIDEKIPVNLKSRVTLFESDGNIIWVAGYRIDDRYKVTPKTKRVLIIKMTHHV</sequence>
<dbReference type="OrthoDB" id="9807403at2"/>
<dbReference type="SUPFAM" id="SSF52402">
    <property type="entry name" value="Adenine nucleotide alpha hydrolases-like"/>
    <property type="match status" value="1"/>
</dbReference>
<dbReference type="InterPro" id="IPR014729">
    <property type="entry name" value="Rossmann-like_a/b/a_fold"/>
</dbReference>
<keyword evidence="4 8" id="KW-0819">tRNA processing</keyword>
<dbReference type="Pfam" id="PF01171">
    <property type="entry name" value="ATP_bind_3"/>
    <property type="match status" value="1"/>
</dbReference>
<dbReference type="GO" id="GO:0032267">
    <property type="term" value="F:tRNA(Ile)-lysidine synthase activity"/>
    <property type="evidence" value="ECO:0007669"/>
    <property type="project" value="UniProtKB-EC"/>
</dbReference>
<dbReference type="NCBIfam" id="TIGR02433">
    <property type="entry name" value="lysidine_TilS_C"/>
    <property type="match status" value="1"/>
</dbReference>
<dbReference type="STRING" id="692418.SAMN04488029_3657"/>
<dbReference type="AlphaFoldDB" id="A0A1W2GNI5"/>
<dbReference type="Proteomes" id="UP000192472">
    <property type="component" value="Unassembled WGS sequence"/>
</dbReference>